<dbReference type="Proteomes" id="UP000708298">
    <property type="component" value="Unassembled WGS sequence"/>
</dbReference>
<dbReference type="NCBIfam" id="NF005450">
    <property type="entry name" value="PRK07042.1"/>
    <property type="match status" value="1"/>
</dbReference>
<comment type="caution">
    <text evidence="2">The sequence shown here is derived from an EMBL/GenBank/DDBJ whole genome shotgun (WGS) entry which is preliminary data.</text>
</comment>
<feature type="domain" description="Amidase" evidence="1">
    <location>
        <begin position="25"/>
        <end position="442"/>
    </location>
</feature>
<dbReference type="InterPro" id="IPR036928">
    <property type="entry name" value="AS_sf"/>
</dbReference>
<dbReference type="RefSeq" id="WP_227320696.1">
    <property type="nucleotide sequence ID" value="NZ_JAESVB010000002.1"/>
</dbReference>
<protein>
    <submittedName>
        <fullName evidence="2">Amidase</fullName>
        <ecNumber evidence="2">3.5.1.4</ecNumber>
    </submittedName>
</protein>
<dbReference type="InterPro" id="IPR023631">
    <property type="entry name" value="Amidase_dom"/>
</dbReference>
<dbReference type="Gene3D" id="3.90.1300.10">
    <property type="entry name" value="Amidase signature (AS) domain"/>
    <property type="match status" value="1"/>
</dbReference>
<dbReference type="PANTHER" id="PTHR11895:SF173">
    <property type="entry name" value="GLUTAMYL-TRNA AMIDOTRANSFERASE SUBUNIT A"/>
    <property type="match status" value="1"/>
</dbReference>
<proteinExistence type="predicted"/>
<dbReference type="PANTHER" id="PTHR11895">
    <property type="entry name" value="TRANSAMIDASE"/>
    <property type="match status" value="1"/>
</dbReference>
<dbReference type="EMBL" id="JAESVB010000002">
    <property type="protein sequence ID" value="MCB8875054.1"/>
    <property type="molecule type" value="Genomic_DNA"/>
</dbReference>
<evidence type="ECO:0000313" key="2">
    <source>
        <dbReference type="EMBL" id="MCB8875054.1"/>
    </source>
</evidence>
<evidence type="ECO:0000313" key="3">
    <source>
        <dbReference type="Proteomes" id="UP000708298"/>
    </source>
</evidence>
<evidence type="ECO:0000259" key="1">
    <source>
        <dbReference type="Pfam" id="PF01425"/>
    </source>
</evidence>
<dbReference type="GO" id="GO:0004040">
    <property type="term" value="F:amidase activity"/>
    <property type="evidence" value="ECO:0007669"/>
    <property type="project" value="UniProtKB-EC"/>
</dbReference>
<sequence>MSELPDLPATVLVSAYRERRLSPVEVTRAALARIDAWDDQICATWAMDPEGALAAARQSETRWQSGTPAGPLDGVPVTVKENIATKGVTMPAGTAAVNAMVATEDAPAAARLRESGAVILGKTTMPDFGMLSSGLSSFHRLARNPWNLAMNPGGSSAGASAATAAGYAPINIGTDIGGSVRLPAALCGAVSLKPSFGRIPVSPPFLGRAAGPITRTVADAALAMQVLSLPDSRDYMSLPPADLDWSAEPLPLRGLKLGLCLDTGIGSDPDPEVVDAITNAARLFADAGATVEPLAPFLNRDMIEGLDRFWRARFGSDTAGLSDEQRAKILPYIRDWIEGGDELSGRDVYRGFAQIPAMSQATQKATAPFDYVLLPVWPTVSFPADYASPLNNPAKPFEHIGYCVGFNMSEQPALSVNCGYSTSSMPIGLQIAGRRFDDTGVLRMGAAFEAMRGPQRSWPRFDR</sequence>
<dbReference type="AlphaFoldDB" id="A0A964DYI3"/>
<gene>
    <name evidence="2" type="ORF">ASILVAE211_07660</name>
</gene>
<dbReference type="InterPro" id="IPR000120">
    <property type="entry name" value="Amidase"/>
</dbReference>
<accession>A0A964DYI3</accession>
<keyword evidence="3" id="KW-1185">Reference proteome</keyword>
<dbReference type="EC" id="3.5.1.4" evidence="2"/>
<dbReference type="SUPFAM" id="SSF75304">
    <property type="entry name" value="Amidase signature (AS) enzymes"/>
    <property type="match status" value="1"/>
</dbReference>
<organism evidence="2 3">
    <name type="scientific">Acidisoma silvae</name>
    <dbReference type="NCBI Taxonomy" id="2802396"/>
    <lineage>
        <taxon>Bacteria</taxon>
        <taxon>Pseudomonadati</taxon>
        <taxon>Pseudomonadota</taxon>
        <taxon>Alphaproteobacteria</taxon>
        <taxon>Acetobacterales</taxon>
        <taxon>Acidocellaceae</taxon>
        <taxon>Acidisoma</taxon>
    </lineage>
</organism>
<reference evidence="2" key="1">
    <citation type="journal article" date="2021" name="Microorganisms">
        <title>Acidisoma silvae sp. nov. and Acidisomacellulosilytica sp. nov., Two Acidophilic Bacteria Isolated from Decaying Wood, Hydrolyzing Cellulose and Producing Poly-3-hydroxybutyrate.</title>
        <authorList>
            <person name="Mieszkin S."/>
            <person name="Pouder E."/>
            <person name="Uroz S."/>
            <person name="Simon-Colin C."/>
            <person name="Alain K."/>
        </authorList>
    </citation>
    <scope>NUCLEOTIDE SEQUENCE</scope>
    <source>
        <strain evidence="2">HW T2.11</strain>
    </source>
</reference>
<name>A0A964DYI3_9PROT</name>
<dbReference type="Pfam" id="PF01425">
    <property type="entry name" value="Amidase"/>
    <property type="match status" value="1"/>
</dbReference>
<keyword evidence="2" id="KW-0378">Hydrolase</keyword>
<reference evidence="2" key="2">
    <citation type="submission" date="2021-01" db="EMBL/GenBank/DDBJ databases">
        <authorList>
            <person name="Mieszkin S."/>
            <person name="Pouder E."/>
            <person name="Alain K."/>
        </authorList>
    </citation>
    <scope>NUCLEOTIDE SEQUENCE</scope>
    <source>
        <strain evidence="2">HW T2.11</strain>
    </source>
</reference>